<evidence type="ECO:0000259" key="1">
    <source>
        <dbReference type="Pfam" id="PF14939"/>
    </source>
</evidence>
<dbReference type="Proteomes" id="UP000593567">
    <property type="component" value="Unassembled WGS sequence"/>
</dbReference>
<dbReference type="EMBL" id="VXIV02002017">
    <property type="protein sequence ID" value="KAF6027837.1"/>
    <property type="molecule type" value="Genomic_DNA"/>
</dbReference>
<proteinExistence type="predicted"/>
<sequence length="412" mass="47300">MSVLTSVDQLNIAMAINRSQTNNKGQKENYFPACTNDDIMVKVACNNRKPKRCLNMLPRLLKQQITGLPLSRLKENRRCTARFLNSVVKPRRLREMVKAESHLCRRVFLGFLKGTYWLVSYRSGMDPLYTFEALENNIDMDTNTFSSQNSSGLVLEFWLYNSKRPLELKFVRNIFRDFDRSYEHFMEEQKINVYQWIEKPNHILVFGERIFVLDESSGEKSSILSITYMPVPSPVSPYNCPMCLKSKTLPTFGCVVHDCLLDFIGTVEGDHQTKAEKHLSIPNTMYLNISGQTLYCVSMSHSTANSLDMNTHSVRYGDHISNVRTTLYAGHTTGNALEVKGVSDPCDDFTMSCTTTERKYYLPMHPNNVLQSLSKEELSHVGFSLVIVNMNCEQFEILKTVHTNVGRYLHFE</sequence>
<comment type="caution">
    <text evidence="2">The sequence shown here is derived from an EMBL/GenBank/DDBJ whole genome shotgun (WGS) entry which is preliminary data.</text>
</comment>
<evidence type="ECO:0000313" key="3">
    <source>
        <dbReference type="Proteomes" id="UP000593567"/>
    </source>
</evidence>
<protein>
    <recommendedName>
        <fullName evidence="1">DDB1- and CUL4-associated factor 15 WD40 repeat-containing domain-containing protein</fullName>
    </recommendedName>
</protein>
<name>A0A7J7JPA4_BUGNE</name>
<reference evidence="2" key="1">
    <citation type="submission" date="2020-06" db="EMBL/GenBank/DDBJ databases">
        <title>Draft genome of Bugula neritina, a colonial animal packing powerful symbionts and potential medicines.</title>
        <authorList>
            <person name="Rayko M."/>
        </authorList>
    </citation>
    <scope>NUCLEOTIDE SEQUENCE [LARGE SCALE GENOMIC DNA]</scope>
    <source>
        <strain evidence="2">Kwan_BN1</strain>
    </source>
</reference>
<evidence type="ECO:0000313" key="2">
    <source>
        <dbReference type="EMBL" id="KAF6027837.1"/>
    </source>
</evidence>
<gene>
    <name evidence="2" type="ORF">EB796_013869</name>
</gene>
<dbReference type="AlphaFoldDB" id="A0A7J7JPA4"/>
<keyword evidence="3" id="KW-1185">Reference proteome</keyword>
<accession>A0A7J7JPA4</accession>
<feature type="domain" description="DDB1- and CUL4-associated factor 15 WD40 repeat-containing" evidence="1">
    <location>
        <begin position="93"/>
        <end position="246"/>
    </location>
</feature>
<organism evidence="2 3">
    <name type="scientific">Bugula neritina</name>
    <name type="common">Brown bryozoan</name>
    <name type="synonym">Sertularia neritina</name>
    <dbReference type="NCBI Taxonomy" id="10212"/>
    <lineage>
        <taxon>Eukaryota</taxon>
        <taxon>Metazoa</taxon>
        <taxon>Spiralia</taxon>
        <taxon>Lophotrochozoa</taxon>
        <taxon>Bryozoa</taxon>
        <taxon>Gymnolaemata</taxon>
        <taxon>Cheilostomatida</taxon>
        <taxon>Flustrina</taxon>
        <taxon>Buguloidea</taxon>
        <taxon>Bugulidae</taxon>
        <taxon>Bugula</taxon>
    </lineage>
</organism>
<dbReference type="Pfam" id="PF14939">
    <property type="entry name" value="DCAF15_WD40"/>
    <property type="match status" value="1"/>
</dbReference>
<dbReference type="InterPro" id="IPR032734">
    <property type="entry name" value="DCAF15_WD40"/>
</dbReference>